<gene>
    <name evidence="2" type="ORF">LCGC14_2002010</name>
</gene>
<dbReference type="AlphaFoldDB" id="A0A0F9HGD4"/>
<feature type="non-terminal residue" evidence="2">
    <location>
        <position position="542"/>
    </location>
</feature>
<protein>
    <submittedName>
        <fullName evidence="2">Uncharacterized protein</fullName>
    </submittedName>
</protein>
<comment type="caution">
    <text evidence="2">The sequence shown here is derived from an EMBL/GenBank/DDBJ whole genome shotgun (WGS) entry which is preliminary data.</text>
</comment>
<feature type="region of interest" description="Disordered" evidence="1">
    <location>
        <begin position="388"/>
        <end position="420"/>
    </location>
</feature>
<proteinExistence type="predicted"/>
<evidence type="ECO:0000313" key="2">
    <source>
        <dbReference type="EMBL" id="KKL80715.1"/>
    </source>
</evidence>
<feature type="compositionally biased region" description="Pro residues" evidence="1">
    <location>
        <begin position="393"/>
        <end position="414"/>
    </location>
</feature>
<name>A0A0F9HGD4_9ZZZZ</name>
<organism evidence="2">
    <name type="scientific">marine sediment metagenome</name>
    <dbReference type="NCBI Taxonomy" id="412755"/>
    <lineage>
        <taxon>unclassified sequences</taxon>
        <taxon>metagenomes</taxon>
        <taxon>ecological metagenomes</taxon>
    </lineage>
</organism>
<evidence type="ECO:0000256" key="1">
    <source>
        <dbReference type="SAM" id="MobiDB-lite"/>
    </source>
</evidence>
<feature type="region of interest" description="Disordered" evidence="1">
    <location>
        <begin position="53"/>
        <end position="95"/>
    </location>
</feature>
<reference evidence="2" key="1">
    <citation type="journal article" date="2015" name="Nature">
        <title>Complex archaea that bridge the gap between prokaryotes and eukaryotes.</title>
        <authorList>
            <person name="Spang A."/>
            <person name="Saw J.H."/>
            <person name="Jorgensen S.L."/>
            <person name="Zaremba-Niedzwiedzka K."/>
            <person name="Martijn J."/>
            <person name="Lind A.E."/>
            <person name="van Eijk R."/>
            <person name="Schleper C."/>
            <person name="Guy L."/>
            <person name="Ettema T.J."/>
        </authorList>
    </citation>
    <scope>NUCLEOTIDE SEQUENCE</scope>
</reference>
<accession>A0A0F9HGD4</accession>
<dbReference type="EMBL" id="LAZR01022773">
    <property type="protein sequence ID" value="KKL80715.1"/>
    <property type="molecule type" value="Genomic_DNA"/>
</dbReference>
<sequence length="542" mass="57909">MTFPGEYEVPSVRLMRLRSALASTAQSMGDTVSDAVDLEARRRAMEDNLRRFREVERRRPSPFSRIPDSARPTPEQRRERQGRVFPDPALRGTDVGDRQQRQLDLYQLLIAQGVDPGEAEQRAFSGSATFTRGETVTPEGQLALTRGEDLQPGQLTPPGTVSDVVGQPPAAITGVEQFRTRFTAPISAAALQVAESPAGAGIPGIRGLREIQAAAGPAGRALGGADIGVPGVGEAVEVAGAIVGAAEATLPRQRTFGEVFEGGAVNPLAAALGSEEEQRKAQAVLEEAGLARSLAFELVFDPFNLVPVIGFTKVDDFLRLLRAAISAPGRGRQAAITALRNSETVQAALRGVREAGEAGFVRPSGPLRGGELPGGSIAETSDEAVTHIAKADPGPPPKEPPGAPPREPPRGPTPDDPEFDDILDAAIKGEKPDQALMRRHQGVIDARASQFAVEVTDNNKELVRIGLGQHFRGSVVAKTEGSFDELNSLLHNPGAVARGERIVPDELRSIYDKLRAQTDWEQAARVDFDPNQALVEDYFFRG</sequence>